<dbReference type="PROSITE" id="PS00070">
    <property type="entry name" value="ALDEHYDE_DEHYDR_CYS"/>
    <property type="match status" value="1"/>
</dbReference>
<comment type="catalytic activity">
    <reaction evidence="4">
        <text>an aldehyde + NAD(+) + H2O = a carboxylate + NADH + 2 H(+)</text>
        <dbReference type="Rhea" id="RHEA:16185"/>
        <dbReference type="ChEBI" id="CHEBI:15377"/>
        <dbReference type="ChEBI" id="CHEBI:15378"/>
        <dbReference type="ChEBI" id="CHEBI:17478"/>
        <dbReference type="ChEBI" id="CHEBI:29067"/>
        <dbReference type="ChEBI" id="CHEBI:57540"/>
        <dbReference type="ChEBI" id="CHEBI:57945"/>
        <dbReference type="EC" id="1.2.1.3"/>
    </reaction>
</comment>
<accession>A0A4Q2IZE8</accession>
<dbReference type="FunFam" id="3.40.605.10:FF:000007">
    <property type="entry name" value="NAD/NADP-dependent betaine aldehyde dehydrogenase"/>
    <property type="match status" value="1"/>
</dbReference>
<dbReference type="InterPro" id="IPR016162">
    <property type="entry name" value="Ald_DH_N"/>
</dbReference>
<dbReference type="PANTHER" id="PTHR42804">
    <property type="entry name" value="ALDEHYDE DEHYDROGENASE"/>
    <property type="match status" value="1"/>
</dbReference>
<evidence type="ECO:0000256" key="4">
    <source>
        <dbReference type="ARBA" id="ARBA00049194"/>
    </source>
</evidence>
<dbReference type="InterPro" id="IPR016160">
    <property type="entry name" value="Ald_DH_CS_CYS"/>
</dbReference>
<organism evidence="6 7">
    <name type="scientific">Sphingomonas desiccabilis</name>
    <dbReference type="NCBI Taxonomy" id="429134"/>
    <lineage>
        <taxon>Bacteria</taxon>
        <taxon>Pseudomonadati</taxon>
        <taxon>Pseudomonadota</taxon>
        <taxon>Alphaproteobacteria</taxon>
        <taxon>Sphingomonadales</taxon>
        <taxon>Sphingomonadaceae</taxon>
        <taxon>Sphingomonas</taxon>
    </lineage>
</organism>
<dbReference type="Pfam" id="PF00171">
    <property type="entry name" value="Aldedh"/>
    <property type="match status" value="1"/>
</dbReference>
<dbReference type="CDD" id="cd07138">
    <property type="entry name" value="ALDH_CddD_SSP0762"/>
    <property type="match status" value="1"/>
</dbReference>
<dbReference type="InterPro" id="IPR016163">
    <property type="entry name" value="Ald_DH_C"/>
</dbReference>
<dbReference type="Gene3D" id="3.40.605.10">
    <property type="entry name" value="Aldehyde Dehydrogenase, Chain A, domain 1"/>
    <property type="match status" value="1"/>
</dbReference>
<dbReference type="Gene3D" id="3.40.309.10">
    <property type="entry name" value="Aldehyde Dehydrogenase, Chain A, domain 2"/>
    <property type="match status" value="1"/>
</dbReference>
<keyword evidence="2" id="KW-0560">Oxidoreductase</keyword>
<name>A0A4Q2IZE8_9SPHN</name>
<protein>
    <recommendedName>
        <fullName evidence="3">aldehyde dehydrogenase (NAD(+))</fullName>
        <ecNumber evidence="3">1.2.1.3</ecNumber>
    </recommendedName>
</protein>
<evidence type="ECO:0000256" key="2">
    <source>
        <dbReference type="ARBA" id="ARBA00023002"/>
    </source>
</evidence>
<proteinExistence type="inferred from homology"/>
<dbReference type="EC" id="1.2.1.3" evidence="3"/>
<sequence>MRSTPHFIDGHWVESLGGRPAQVRDPATGEVCAQLTLGSPADIDRAVAAARRAFEGFSRTSVAERAALLEAILARYEARLDAFAAAMTREVGCPASMARDAQAMSGVDHLRATLRALGEVAWEERRGRHAILREPIGVAALITPWNWPMNQIVAKVAPALAAGCTMVLKPSEEAPSCAALFAEVMAEAGVPAGVFNLVQGDGVTGEALAAHPQVDVVSFTGSTRAGIAVAQAAAPTVKRVHQELGGKAPALVLPSADLEAAIRATVGSVAFNSGQSCLAPTRLLVPAAQQEAAVAIARQAMTAIRPGDPREPGDHIGPLVNLAQWQRVQRLIASAIAEGATLEVGGLGHPEGFERGFYVRPTFFSGVTPDMTIAREEIFGPVVTVIAYADEEEAVHIANDTDYGLSAVVFGAAEETRRLVPRLRAGMIYVNGGVPDADMPFGGYKRSGNGREYGAHGIAEYLEVKSVLGCG</sequence>
<dbReference type="InterPro" id="IPR015590">
    <property type="entry name" value="Aldehyde_DH_dom"/>
</dbReference>
<evidence type="ECO:0000256" key="1">
    <source>
        <dbReference type="ARBA" id="ARBA00009986"/>
    </source>
</evidence>
<keyword evidence="7" id="KW-1185">Reference proteome</keyword>
<dbReference type="GO" id="GO:0004029">
    <property type="term" value="F:aldehyde dehydrogenase (NAD+) activity"/>
    <property type="evidence" value="ECO:0007669"/>
    <property type="project" value="UniProtKB-EC"/>
</dbReference>
<evidence type="ECO:0000313" key="6">
    <source>
        <dbReference type="EMBL" id="RXZ34868.1"/>
    </source>
</evidence>
<evidence type="ECO:0000313" key="7">
    <source>
        <dbReference type="Proteomes" id="UP000292347"/>
    </source>
</evidence>
<gene>
    <name evidence="6" type="ORF">EO081_04205</name>
</gene>
<feature type="domain" description="Aldehyde dehydrogenase" evidence="5">
    <location>
        <begin position="12"/>
        <end position="467"/>
    </location>
</feature>
<dbReference type="Proteomes" id="UP000292347">
    <property type="component" value="Unassembled WGS sequence"/>
</dbReference>
<dbReference type="EMBL" id="SDPT01000001">
    <property type="protein sequence ID" value="RXZ34868.1"/>
    <property type="molecule type" value="Genomic_DNA"/>
</dbReference>
<dbReference type="OrthoDB" id="9802947at2"/>
<comment type="caution">
    <text evidence="6">The sequence shown here is derived from an EMBL/GenBank/DDBJ whole genome shotgun (WGS) entry which is preliminary data.</text>
</comment>
<evidence type="ECO:0000256" key="3">
    <source>
        <dbReference type="ARBA" id="ARBA00024226"/>
    </source>
</evidence>
<dbReference type="SUPFAM" id="SSF53720">
    <property type="entry name" value="ALDH-like"/>
    <property type="match status" value="1"/>
</dbReference>
<dbReference type="AlphaFoldDB" id="A0A4Q2IZE8"/>
<comment type="similarity">
    <text evidence="1">Belongs to the aldehyde dehydrogenase family.</text>
</comment>
<evidence type="ECO:0000259" key="5">
    <source>
        <dbReference type="Pfam" id="PF00171"/>
    </source>
</evidence>
<reference evidence="6 7" key="1">
    <citation type="submission" date="2019-01" db="EMBL/GenBank/DDBJ databases">
        <title>Sphingomonas mucosissima sp. nov. and Sphingomonas desiccabilis sp. nov., from biological soil crusts in the Colorado Plateau, USA.</title>
        <authorList>
            <person name="Zhu D."/>
        </authorList>
    </citation>
    <scope>NUCLEOTIDE SEQUENCE [LARGE SCALE GENOMIC DNA]</scope>
    <source>
        <strain evidence="6 7">CP1D</strain>
    </source>
</reference>
<dbReference type="InterPro" id="IPR016161">
    <property type="entry name" value="Ald_DH/histidinol_DH"/>
</dbReference>
<dbReference type="RefSeq" id="WP_129340649.1">
    <property type="nucleotide sequence ID" value="NZ_JACIDD010000001.1"/>
</dbReference>
<dbReference type="PANTHER" id="PTHR42804:SF1">
    <property type="entry name" value="ALDEHYDE DEHYDROGENASE-RELATED"/>
    <property type="match status" value="1"/>
</dbReference>